<reference evidence="9 10" key="1">
    <citation type="submission" date="2018-02" db="EMBL/GenBank/DDBJ databases">
        <title>Genomic Encyclopedia of Archaeal and Bacterial Type Strains, Phase II (KMG-II): from individual species to whole genera.</title>
        <authorList>
            <person name="Goeker M."/>
        </authorList>
    </citation>
    <scope>NUCLEOTIDE SEQUENCE [LARGE SCALE GENOMIC DNA]</scope>
    <source>
        <strain evidence="9 10">DSM 29526</strain>
    </source>
</reference>
<evidence type="ECO:0000313" key="9">
    <source>
        <dbReference type="EMBL" id="PPK88410.1"/>
    </source>
</evidence>
<evidence type="ECO:0000259" key="8">
    <source>
        <dbReference type="PROSITE" id="PS50109"/>
    </source>
</evidence>
<proteinExistence type="predicted"/>
<dbReference type="PANTHER" id="PTHR42878">
    <property type="entry name" value="TWO-COMPONENT HISTIDINE KINASE"/>
    <property type="match status" value="1"/>
</dbReference>
<dbReference type="SMART" id="SM00387">
    <property type="entry name" value="HATPase_c"/>
    <property type="match status" value="1"/>
</dbReference>
<feature type="domain" description="Histidine kinase" evidence="8">
    <location>
        <begin position="259"/>
        <end position="472"/>
    </location>
</feature>
<dbReference type="EC" id="2.7.13.3" evidence="2"/>
<evidence type="ECO:0000256" key="1">
    <source>
        <dbReference type="ARBA" id="ARBA00000085"/>
    </source>
</evidence>
<comment type="caution">
    <text evidence="9">The sequence shown here is derived from an EMBL/GenBank/DDBJ whole genome shotgun (WGS) entry which is preliminary data.</text>
</comment>
<dbReference type="InterPro" id="IPR036097">
    <property type="entry name" value="HisK_dim/P_sf"/>
</dbReference>
<keyword evidence="7" id="KW-0472">Membrane</keyword>
<gene>
    <name evidence="9" type="ORF">CLV84_1377</name>
</gene>
<dbReference type="GO" id="GO:0000156">
    <property type="term" value="F:phosphorelay response regulator activity"/>
    <property type="evidence" value="ECO:0007669"/>
    <property type="project" value="TreeGrafter"/>
</dbReference>
<feature type="transmembrane region" description="Helical" evidence="7">
    <location>
        <begin position="16"/>
        <end position="36"/>
    </location>
</feature>
<dbReference type="InterPro" id="IPR036890">
    <property type="entry name" value="HATPase_C_sf"/>
</dbReference>
<dbReference type="Gene3D" id="1.10.287.130">
    <property type="match status" value="1"/>
</dbReference>
<keyword evidence="7" id="KW-0812">Transmembrane</keyword>
<keyword evidence="4" id="KW-0808">Transferase</keyword>
<evidence type="ECO:0000256" key="2">
    <source>
        <dbReference type="ARBA" id="ARBA00012438"/>
    </source>
</evidence>
<name>A0A2S6IA86_9BACT</name>
<dbReference type="InterPro" id="IPR003661">
    <property type="entry name" value="HisK_dim/P_dom"/>
</dbReference>
<dbReference type="InterPro" id="IPR007891">
    <property type="entry name" value="CHASE3"/>
</dbReference>
<keyword evidence="3" id="KW-0597">Phosphoprotein</keyword>
<dbReference type="PRINTS" id="PR00344">
    <property type="entry name" value="BCTRLSENSOR"/>
</dbReference>
<protein>
    <recommendedName>
        <fullName evidence="2">histidine kinase</fullName>
        <ecNumber evidence="2">2.7.13.3</ecNumber>
    </recommendedName>
</protein>
<keyword evidence="6" id="KW-0175">Coiled coil</keyword>
<evidence type="ECO:0000256" key="3">
    <source>
        <dbReference type="ARBA" id="ARBA00022553"/>
    </source>
</evidence>
<dbReference type="AlphaFoldDB" id="A0A2S6IA86"/>
<dbReference type="EMBL" id="PTJC01000005">
    <property type="protein sequence ID" value="PPK88410.1"/>
    <property type="molecule type" value="Genomic_DNA"/>
</dbReference>
<dbReference type="GO" id="GO:0000155">
    <property type="term" value="F:phosphorelay sensor kinase activity"/>
    <property type="evidence" value="ECO:0007669"/>
    <property type="project" value="InterPro"/>
</dbReference>
<dbReference type="PROSITE" id="PS50109">
    <property type="entry name" value="HIS_KIN"/>
    <property type="match status" value="1"/>
</dbReference>
<dbReference type="RefSeq" id="WP_104418960.1">
    <property type="nucleotide sequence ID" value="NZ_PTJC01000005.1"/>
</dbReference>
<dbReference type="GO" id="GO:0007234">
    <property type="term" value="P:osmosensory signaling via phosphorelay pathway"/>
    <property type="evidence" value="ECO:0007669"/>
    <property type="project" value="TreeGrafter"/>
</dbReference>
<dbReference type="InterPro" id="IPR004358">
    <property type="entry name" value="Sig_transdc_His_kin-like_C"/>
</dbReference>
<evidence type="ECO:0000256" key="4">
    <source>
        <dbReference type="ARBA" id="ARBA00022679"/>
    </source>
</evidence>
<dbReference type="SUPFAM" id="SSF47384">
    <property type="entry name" value="Homodimeric domain of signal transducing histidine kinase"/>
    <property type="match status" value="1"/>
</dbReference>
<keyword evidence="7" id="KW-1133">Transmembrane helix</keyword>
<dbReference type="CDD" id="cd19410">
    <property type="entry name" value="HK9-like_sensor"/>
    <property type="match status" value="1"/>
</dbReference>
<dbReference type="Pfam" id="PF05227">
    <property type="entry name" value="CHASE3"/>
    <property type="match status" value="1"/>
</dbReference>
<dbReference type="SUPFAM" id="SSF55874">
    <property type="entry name" value="ATPase domain of HSP90 chaperone/DNA topoisomerase II/histidine kinase"/>
    <property type="match status" value="1"/>
</dbReference>
<dbReference type="InterPro" id="IPR005467">
    <property type="entry name" value="His_kinase_dom"/>
</dbReference>
<feature type="transmembrane region" description="Helical" evidence="7">
    <location>
        <begin position="182"/>
        <end position="208"/>
    </location>
</feature>
<dbReference type="InterPro" id="IPR050351">
    <property type="entry name" value="BphY/WalK/GraS-like"/>
</dbReference>
<dbReference type="SMART" id="SM00388">
    <property type="entry name" value="HisKA"/>
    <property type="match status" value="1"/>
</dbReference>
<evidence type="ECO:0000256" key="7">
    <source>
        <dbReference type="SAM" id="Phobius"/>
    </source>
</evidence>
<feature type="coiled-coil region" evidence="6">
    <location>
        <begin position="225"/>
        <end position="252"/>
    </location>
</feature>
<dbReference type="GO" id="GO:0030295">
    <property type="term" value="F:protein kinase activator activity"/>
    <property type="evidence" value="ECO:0007669"/>
    <property type="project" value="TreeGrafter"/>
</dbReference>
<comment type="catalytic activity">
    <reaction evidence="1">
        <text>ATP + protein L-histidine = ADP + protein N-phospho-L-histidine.</text>
        <dbReference type="EC" id="2.7.13.3"/>
    </reaction>
</comment>
<organism evidence="9 10">
    <name type="scientific">Neolewinella xylanilytica</name>
    <dbReference type="NCBI Taxonomy" id="1514080"/>
    <lineage>
        <taxon>Bacteria</taxon>
        <taxon>Pseudomonadati</taxon>
        <taxon>Bacteroidota</taxon>
        <taxon>Saprospiria</taxon>
        <taxon>Saprospirales</taxon>
        <taxon>Lewinellaceae</taxon>
        <taxon>Neolewinella</taxon>
    </lineage>
</organism>
<dbReference type="Gene3D" id="3.30.565.10">
    <property type="entry name" value="Histidine kinase-like ATPase, C-terminal domain"/>
    <property type="match status" value="1"/>
</dbReference>
<dbReference type="Pfam" id="PF00512">
    <property type="entry name" value="HisKA"/>
    <property type="match status" value="1"/>
</dbReference>
<dbReference type="Proteomes" id="UP000237662">
    <property type="component" value="Unassembled WGS sequence"/>
</dbReference>
<dbReference type="PANTHER" id="PTHR42878:SF15">
    <property type="entry name" value="BACTERIOPHYTOCHROME"/>
    <property type="match status" value="1"/>
</dbReference>
<dbReference type="CDD" id="cd00082">
    <property type="entry name" value="HisKA"/>
    <property type="match status" value="1"/>
</dbReference>
<evidence type="ECO:0000256" key="6">
    <source>
        <dbReference type="SAM" id="Coils"/>
    </source>
</evidence>
<accession>A0A2S6IA86</accession>
<keyword evidence="5" id="KW-0418">Kinase</keyword>
<evidence type="ECO:0000256" key="5">
    <source>
        <dbReference type="ARBA" id="ARBA00022777"/>
    </source>
</evidence>
<sequence>MPPDHSLTGSHKSYRLFRVVFVGLTLLTVIVLASVIPEVTAIEVRKKMNNALELEQDLSQLLTLTQDAESGQRGYLLTHDLTYLYPYLSARENYDTLLQQISREVSRDSVQLRRVAWVRKATEVKFNELDSAITLVRRGDTTALIQLLETNMGLQAMDRIRYYVDLLREAEIRDIRIRQAQLAQLSTVTTVLRFLGVVGLAFVFYYIYSQVRPLFDTITSSNERLKQENIERRRVEGQNRELIENLNAKNQELDQFAYIASHDLREPLRTVSNYIEVISEDYGNRLDGDGKEYLETIHRATDRMRGLIDSLLLYSRIGQSETPTHIGLIQPVREALENLALRVEESAARITIGDLPTVEGYPVALRQLFQNLLANALKFHLPGKPPRIEIHGKKTDTQVQITIKDYGMGIKKSDQEKIFQLFTRLDSSQMQEGQGIGLAFCQKIVHLHQGTIAVESEPELGCTFTVTLPSSLTHEEARVHYVG</sequence>
<evidence type="ECO:0000313" key="10">
    <source>
        <dbReference type="Proteomes" id="UP000237662"/>
    </source>
</evidence>
<dbReference type="FunFam" id="3.30.565.10:FF:000006">
    <property type="entry name" value="Sensor histidine kinase WalK"/>
    <property type="match status" value="1"/>
</dbReference>
<dbReference type="InterPro" id="IPR003594">
    <property type="entry name" value="HATPase_dom"/>
</dbReference>
<dbReference type="OrthoDB" id="9766459at2"/>
<dbReference type="Pfam" id="PF02518">
    <property type="entry name" value="HATPase_c"/>
    <property type="match status" value="1"/>
</dbReference>
<keyword evidence="10" id="KW-1185">Reference proteome</keyword>